<dbReference type="RefSeq" id="XP_033772451.1">
    <property type="nucleotide sequence ID" value="XM_033916560.1"/>
</dbReference>
<keyword evidence="2" id="KW-0479">Metal-binding</keyword>
<dbReference type="InParanoid" id="A0A6P8PAA5"/>
<dbReference type="GeneID" id="117346646"/>
<evidence type="ECO:0000256" key="7">
    <source>
        <dbReference type="ARBA" id="ARBA00061362"/>
    </source>
</evidence>
<evidence type="ECO:0000256" key="4">
    <source>
        <dbReference type="ARBA" id="ARBA00023069"/>
    </source>
</evidence>
<dbReference type="GO" id="GO:0005813">
    <property type="term" value="C:centrosome"/>
    <property type="evidence" value="ECO:0007669"/>
    <property type="project" value="TreeGrafter"/>
</dbReference>
<evidence type="ECO:0000259" key="12">
    <source>
        <dbReference type="Pfam" id="PF00754"/>
    </source>
</evidence>
<dbReference type="Pfam" id="PF00754">
    <property type="entry name" value="F5_F8_type_C"/>
    <property type="match status" value="1"/>
</dbReference>
<comment type="function">
    <text evidence="6">Component of the IFT complex B required for sonic hedgehog/SHH signaling. May mediate transport of SHH components: required for the export of SMO and PTCH1 receptors out of the cilium and the accumulation of GLI2 at the ciliary tip in response to activation of the SHH pathway, suggesting it is involved in the dynamic transport of SHH signaling molecules within the cilium. Not required for ciliary assembly. Its role in intraflagellar transport is mainly seen in tissues rich in ciliated cells such as kidney and testis. Essential for male fertility, spermiogenesis and sperm flagella formation. Plays a role in the early development of the kidney. May be involved in the regulation of ureteric bud initiation.</text>
</comment>
<evidence type="ECO:0000256" key="2">
    <source>
        <dbReference type="ARBA" id="ARBA00022723"/>
    </source>
</evidence>
<dbReference type="SUPFAM" id="SSF49785">
    <property type="entry name" value="Galactose-binding domain-like"/>
    <property type="match status" value="1"/>
</dbReference>
<dbReference type="FunFam" id="2.60.120.260:FF:000081">
    <property type="entry name" value="Intraflagellar transport protein 25 homolog"/>
    <property type="match status" value="1"/>
</dbReference>
<dbReference type="AlphaFoldDB" id="A0A6P8PAA5"/>
<keyword evidence="3" id="KW-0106">Calcium</keyword>
<comment type="subunit">
    <text evidence="8">Component of the IFT complex B, at least composed of IFT20, IFT22, IFT25, IFT27, IFT46, IFT52, TRAF3IP1/IFT54, IFT57, IFT74, IFT80, IFT81, and IFT88. Interacts with IFT27. Interacts with IFT88.</text>
</comment>
<proteinExistence type="inferred from homology"/>
<dbReference type="GO" id="GO:0046872">
    <property type="term" value="F:metal ion binding"/>
    <property type="evidence" value="ECO:0007669"/>
    <property type="project" value="UniProtKB-KW"/>
</dbReference>
<protein>
    <recommendedName>
        <fullName evidence="9">Intraflagellar transport protein 25 homolog</fullName>
    </recommendedName>
    <alternativeName>
        <fullName evidence="11">Heat shock protein beta-11</fullName>
    </alternativeName>
    <alternativeName>
        <fullName evidence="10">Placental protein 25</fullName>
    </alternativeName>
</protein>
<evidence type="ECO:0000256" key="1">
    <source>
        <dbReference type="ARBA" id="ARBA00004138"/>
    </source>
</evidence>
<evidence type="ECO:0000256" key="5">
    <source>
        <dbReference type="ARBA" id="ARBA00023273"/>
    </source>
</evidence>
<reference evidence="14" key="1">
    <citation type="submission" date="2025-08" db="UniProtKB">
        <authorList>
            <consortium name="RefSeq"/>
        </authorList>
    </citation>
    <scope>IDENTIFICATION</scope>
</reference>
<evidence type="ECO:0000313" key="13">
    <source>
        <dbReference type="Proteomes" id="UP000515159"/>
    </source>
</evidence>
<dbReference type="KEGG" id="gsh:117346646"/>
<dbReference type="GO" id="GO:0005929">
    <property type="term" value="C:cilium"/>
    <property type="evidence" value="ECO:0007669"/>
    <property type="project" value="UniProtKB-SubCell"/>
</dbReference>
<gene>
    <name evidence="14" type="primary">HSPB11</name>
</gene>
<dbReference type="InterPro" id="IPR008979">
    <property type="entry name" value="Galactose-bd-like_sf"/>
</dbReference>
<evidence type="ECO:0000256" key="10">
    <source>
        <dbReference type="ARBA" id="ARBA00076413"/>
    </source>
</evidence>
<dbReference type="Gene3D" id="2.60.120.260">
    <property type="entry name" value="Galactose-binding domain-like"/>
    <property type="match status" value="1"/>
</dbReference>
<comment type="similarity">
    <text evidence="7">Belongs to the IFT25 family.</text>
</comment>
<dbReference type="CTD" id="51668"/>
<accession>A0A6P8PAA5</accession>
<dbReference type="PANTHER" id="PTHR33906:SF1">
    <property type="entry name" value="INTRAFLAGELLAR TRANSPORT PROTEIN 25 HOMOLOG"/>
    <property type="match status" value="1"/>
</dbReference>
<name>A0A6P8PAA5_GEOSA</name>
<comment type="subcellular location">
    <subcellularLocation>
        <location evidence="1">Cell projection</location>
        <location evidence="1">Cilium</location>
    </subcellularLocation>
</comment>
<dbReference type="PANTHER" id="PTHR33906">
    <property type="entry name" value="INTRAFLAGELLAR TRANSPORT PROTEIN 25 HOMOLOG"/>
    <property type="match status" value="1"/>
</dbReference>
<dbReference type="GO" id="GO:0042073">
    <property type="term" value="P:intraciliary transport"/>
    <property type="evidence" value="ECO:0007669"/>
    <property type="project" value="InterPro"/>
</dbReference>
<dbReference type="InterPro" id="IPR000421">
    <property type="entry name" value="FA58C"/>
</dbReference>
<keyword evidence="4" id="KW-0969">Cilium</keyword>
<evidence type="ECO:0000256" key="9">
    <source>
        <dbReference type="ARBA" id="ARBA00071135"/>
    </source>
</evidence>
<evidence type="ECO:0000256" key="6">
    <source>
        <dbReference type="ARBA" id="ARBA00058003"/>
    </source>
</evidence>
<sequence length="162" mass="18311">MTKVSDVCLSSCGATVVLATSSDEHYPPENILDGKLETFWTTTGTFPQEFIISFNGSARINKLTVQSYLVRNLKIEKSISKDPISFEKCAEKERRESLNCWILLQRKIYLENSEGQLQTEEFMLSGCQATHLRFIIESSYDHFVSIHRVMADGAMDSMSPTA</sequence>
<dbReference type="OrthoDB" id="271080at2759"/>
<evidence type="ECO:0000256" key="11">
    <source>
        <dbReference type="ARBA" id="ARBA00077899"/>
    </source>
</evidence>
<dbReference type="InterPro" id="IPR033558">
    <property type="entry name" value="IFT25"/>
</dbReference>
<evidence type="ECO:0000313" key="14">
    <source>
        <dbReference type="RefSeq" id="XP_033772451.1"/>
    </source>
</evidence>
<dbReference type="FunCoup" id="A0A6P8PAA5">
    <property type="interactions" value="230"/>
</dbReference>
<keyword evidence="13" id="KW-1185">Reference proteome</keyword>
<feature type="domain" description="F5/8 type C" evidence="12">
    <location>
        <begin position="19"/>
        <end position="146"/>
    </location>
</feature>
<keyword evidence="5" id="KW-0966">Cell projection</keyword>
<evidence type="ECO:0000256" key="8">
    <source>
        <dbReference type="ARBA" id="ARBA00063061"/>
    </source>
</evidence>
<dbReference type="Proteomes" id="UP000515159">
    <property type="component" value="Chromosome 12"/>
</dbReference>
<evidence type="ECO:0000256" key="3">
    <source>
        <dbReference type="ARBA" id="ARBA00022837"/>
    </source>
</evidence>
<organism evidence="13 14">
    <name type="scientific">Geotrypetes seraphini</name>
    <name type="common">Gaboon caecilian</name>
    <name type="synonym">Caecilia seraphini</name>
    <dbReference type="NCBI Taxonomy" id="260995"/>
    <lineage>
        <taxon>Eukaryota</taxon>
        <taxon>Metazoa</taxon>
        <taxon>Chordata</taxon>
        <taxon>Craniata</taxon>
        <taxon>Vertebrata</taxon>
        <taxon>Euteleostomi</taxon>
        <taxon>Amphibia</taxon>
        <taxon>Gymnophiona</taxon>
        <taxon>Geotrypetes</taxon>
    </lineage>
</organism>
<dbReference type="GO" id="GO:0030992">
    <property type="term" value="C:intraciliary transport particle B"/>
    <property type="evidence" value="ECO:0007669"/>
    <property type="project" value="InterPro"/>
</dbReference>